<protein>
    <recommendedName>
        <fullName evidence="3">Extensin-like protein C-terminus</fullName>
    </recommendedName>
</protein>
<evidence type="ECO:0000313" key="2">
    <source>
        <dbReference type="Proteomes" id="UP000198816"/>
    </source>
</evidence>
<dbReference type="AlphaFoldDB" id="A0A1H3B8Q9"/>
<reference evidence="2" key="1">
    <citation type="submission" date="2016-10" db="EMBL/GenBank/DDBJ databases">
        <authorList>
            <person name="Varghese N."/>
            <person name="Submissions S."/>
        </authorList>
    </citation>
    <scope>NUCLEOTIDE SEQUENCE [LARGE SCALE GENOMIC DNA]</scope>
    <source>
        <strain evidence="2">DSM 217</strain>
    </source>
</reference>
<evidence type="ECO:0000313" key="1">
    <source>
        <dbReference type="EMBL" id="SDX38031.1"/>
    </source>
</evidence>
<dbReference type="OrthoDB" id="9809788at2"/>
<dbReference type="STRING" id="1058.SAMN05421783_12341"/>
<dbReference type="Proteomes" id="UP000198816">
    <property type="component" value="Unassembled WGS sequence"/>
</dbReference>
<proteinExistence type="predicted"/>
<sequence length="290" mass="31862">MACTKPNNTFKTLGGGVPVHYDRMNPPFHYGSKGKQFTLAAEKSLENLLDAAFAELWQKCPLGKADIILTAGAFVCKSGQHGKGRAFDCDGIWWGDRLLLTKNYRADSQAYLGVEAILRKHIGTVLNFEYNRSHEDHWHLDTGTKPGFSASSKSRVLFLQMALGKLFGRRVDVDGRVGDETRGAVRDVLEALGLATAAEMSTDNKTDKELARNWMAFLDAAAERGLATLAPPGAGAGAPPTEPDPLQLLARLHDLLKDELEDHPARKEIERAVENFAEHPEIDAVLARFQ</sequence>
<dbReference type="EMBL" id="FNNZ01000023">
    <property type="protein sequence ID" value="SDX38031.1"/>
    <property type="molecule type" value="Genomic_DNA"/>
</dbReference>
<accession>A0A1H3B8Q9</accession>
<evidence type="ECO:0008006" key="3">
    <source>
        <dbReference type="Google" id="ProtNLM"/>
    </source>
</evidence>
<dbReference type="RefSeq" id="WP_093036277.1">
    <property type="nucleotide sequence ID" value="NZ_FNNZ01000023.1"/>
</dbReference>
<name>A0A1H3B8Q9_THIRO</name>
<keyword evidence="2" id="KW-1185">Reference proteome</keyword>
<gene>
    <name evidence="1" type="ORF">SAMN05421783_12341</name>
</gene>
<organism evidence="1 2">
    <name type="scientific">Thiocapsa roseopersicina</name>
    <dbReference type="NCBI Taxonomy" id="1058"/>
    <lineage>
        <taxon>Bacteria</taxon>
        <taxon>Pseudomonadati</taxon>
        <taxon>Pseudomonadota</taxon>
        <taxon>Gammaproteobacteria</taxon>
        <taxon>Chromatiales</taxon>
        <taxon>Chromatiaceae</taxon>
        <taxon>Thiocapsa</taxon>
    </lineage>
</organism>